<dbReference type="InterPro" id="IPR000276">
    <property type="entry name" value="GPCR_Rhodpsn"/>
</dbReference>
<evidence type="ECO:0000313" key="13">
    <source>
        <dbReference type="Proteomes" id="UP000887540"/>
    </source>
</evidence>
<keyword evidence="3 10" id="KW-0812">Transmembrane</keyword>
<feature type="domain" description="G-protein coupled receptors family 1 profile" evidence="12">
    <location>
        <begin position="1"/>
        <end position="170"/>
    </location>
</feature>
<dbReference type="CDD" id="cd00637">
    <property type="entry name" value="7tm_classA_rhodopsin-like"/>
    <property type="match status" value="1"/>
</dbReference>
<evidence type="ECO:0000256" key="2">
    <source>
        <dbReference type="ARBA" id="ARBA00022475"/>
    </source>
</evidence>
<dbReference type="PROSITE" id="PS50262">
    <property type="entry name" value="G_PROTEIN_RECEP_F1_2"/>
    <property type="match status" value="1"/>
</dbReference>
<evidence type="ECO:0000256" key="8">
    <source>
        <dbReference type="ARBA" id="ARBA00023224"/>
    </source>
</evidence>
<keyword evidence="6 10" id="KW-0472">Membrane</keyword>
<keyword evidence="13" id="KW-1185">Reference proteome</keyword>
<feature type="chain" id="PRO_5037747879" evidence="11">
    <location>
        <begin position="18"/>
        <end position="313"/>
    </location>
</feature>
<dbReference type="GO" id="GO:0042277">
    <property type="term" value="F:peptide binding"/>
    <property type="evidence" value="ECO:0007669"/>
    <property type="project" value="TreeGrafter"/>
</dbReference>
<reference evidence="14" key="1">
    <citation type="submission" date="2022-11" db="UniProtKB">
        <authorList>
            <consortium name="WormBaseParasite"/>
        </authorList>
    </citation>
    <scope>IDENTIFICATION</scope>
</reference>
<dbReference type="PRINTS" id="PR00237">
    <property type="entry name" value="GPCRRHODOPSN"/>
</dbReference>
<dbReference type="GO" id="GO:0043005">
    <property type="term" value="C:neuron projection"/>
    <property type="evidence" value="ECO:0007669"/>
    <property type="project" value="TreeGrafter"/>
</dbReference>
<feature type="region of interest" description="Disordered" evidence="9">
    <location>
        <begin position="240"/>
        <end position="280"/>
    </location>
</feature>
<protein>
    <submittedName>
        <fullName evidence="14">G-protein coupled receptors family 1 profile domain-containing protein</fullName>
    </submittedName>
</protein>
<dbReference type="GO" id="GO:0005886">
    <property type="term" value="C:plasma membrane"/>
    <property type="evidence" value="ECO:0007669"/>
    <property type="project" value="UniProtKB-SubCell"/>
</dbReference>
<proteinExistence type="predicted"/>
<evidence type="ECO:0000256" key="1">
    <source>
        <dbReference type="ARBA" id="ARBA00004651"/>
    </source>
</evidence>
<comment type="subcellular location">
    <subcellularLocation>
        <location evidence="1">Cell membrane</location>
        <topology evidence="1">Multi-pass membrane protein</topology>
    </subcellularLocation>
</comment>
<keyword evidence="5" id="KW-0297">G-protein coupled receptor</keyword>
<evidence type="ECO:0000313" key="14">
    <source>
        <dbReference type="WBParaSite" id="ACRNAN_scaffold1577.g19372.t1"/>
    </source>
</evidence>
<evidence type="ECO:0000256" key="10">
    <source>
        <dbReference type="SAM" id="Phobius"/>
    </source>
</evidence>
<evidence type="ECO:0000256" key="6">
    <source>
        <dbReference type="ARBA" id="ARBA00023136"/>
    </source>
</evidence>
<dbReference type="Gene3D" id="1.20.1070.10">
    <property type="entry name" value="Rhodopsin 7-helix transmembrane proteins"/>
    <property type="match status" value="1"/>
</dbReference>
<feature type="signal peptide" evidence="11">
    <location>
        <begin position="1"/>
        <end position="17"/>
    </location>
</feature>
<dbReference type="AlphaFoldDB" id="A0A914CX07"/>
<evidence type="ECO:0000256" key="9">
    <source>
        <dbReference type="SAM" id="MobiDB-lite"/>
    </source>
</evidence>
<dbReference type="WBParaSite" id="ACRNAN_scaffold1577.g19372.t1">
    <property type="protein sequence ID" value="ACRNAN_scaffold1577.g19372.t1"/>
    <property type="gene ID" value="ACRNAN_scaffold1577.g19372"/>
</dbReference>
<evidence type="ECO:0000256" key="3">
    <source>
        <dbReference type="ARBA" id="ARBA00022692"/>
    </source>
</evidence>
<sequence length="313" mass="35033">MTLLLAILVSIAIYSSSVVSTGDGSDCVQSSTPTTLILISKWIIAISFIMQLGVVSSSYSEIVRHVRKKFLQRKARVCANARVRQPLIAEPRYMREMTAAIIRIAFFHVVCWLPFCVIRMFPDTTDGLSTIVTTNLRIVSPWNSTEITTWVAFVVDWLTYCNSAGDWIFYAAMNRDLRSIIKATTERRKRSTLSQQSPPSNIRRSIRRQMVQSLRFFYSINSYRSNEDSVESVSTPNHAITTSTESKNAKTNGANENGNPRGRAHTYAAPRSPRAKDYTNPLPISAARYAAIKSSKGTLRSSNGSLLSVEKFV</sequence>
<dbReference type="SUPFAM" id="SSF81321">
    <property type="entry name" value="Family A G protein-coupled receptor-like"/>
    <property type="match status" value="1"/>
</dbReference>
<keyword evidence="8" id="KW-0807">Transducer</keyword>
<name>A0A914CX07_9BILA</name>
<keyword evidence="2" id="KW-1003">Cell membrane</keyword>
<evidence type="ECO:0000259" key="12">
    <source>
        <dbReference type="PROSITE" id="PS50262"/>
    </source>
</evidence>
<evidence type="ECO:0000256" key="11">
    <source>
        <dbReference type="SAM" id="SignalP"/>
    </source>
</evidence>
<evidence type="ECO:0000256" key="7">
    <source>
        <dbReference type="ARBA" id="ARBA00023170"/>
    </source>
</evidence>
<dbReference type="PANTHER" id="PTHR24229">
    <property type="entry name" value="NEUROPEPTIDES RECEPTOR"/>
    <property type="match status" value="1"/>
</dbReference>
<feature type="transmembrane region" description="Helical" evidence="10">
    <location>
        <begin position="37"/>
        <end position="59"/>
    </location>
</feature>
<dbReference type="PANTHER" id="PTHR24229:SF40">
    <property type="entry name" value="ALLATOSTATIN C RECEPTOR 1-RELATED"/>
    <property type="match status" value="1"/>
</dbReference>
<keyword evidence="11" id="KW-0732">Signal</keyword>
<evidence type="ECO:0000256" key="5">
    <source>
        <dbReference type="ARBA" id="ARBA00023040"/>
    </source>
</evidence>
<accession>A0A914CX07</accession>
<dbReference type="InterPro" id="IPR017452">
    <property type="entry name" value="GPCR_Rhodpsn_7TM"/>
</dbReference>
<dbReference type="GO" id="GO:0004930">
    <property type="term" value="F:G protein-coupled receptor activity"/>
    <property type="evidence" value="ECO:0007669"/>
    <property type="project" value="UniProtKB-KW"/>
</dbReference>
<keyword evidence="4 10" id="KW-1133">Transmembrane helix</keyword>
<keyword evidence="7" id="KW-0675">Receptor</keyword>
<feature type="compositionally biased region" description="Polar residues" evidence="9">
    <location>
        <begin position="240"/>
        <end position="258"/>
    </location>
</feature>
<evidence type="ECO:0000256" key="4">
    <source>
        <dbReference type="ARBA" id="ARBA00022989"/>
    </source>
</evidence>
<feature type="transmembrane region" description="Helical" evidence="10">
    <location>
        <begin position="100"/>
        <end position="121"/>
    </location>
</feature>
<organism evidence="13 14">
    <name type="scientific">Acrobeloides nanus</name>
    <dbReference type="NCBI Taxonomy" id="290746"/>
    <lineage>
        <taxon>Eukaryota</taxon>
        <taxon>Metazoa</taxon>
        <taxon>Ecdysozoa</taxon>
        <taxon>Nematoda</taxon>
        <taxon>Chromadorea</taxon>
        <taxon>Rhabditida</taxon>
        <taxon>Tylenchina</taxon>
        <taxon>Cephalobomorpha</taxon>
        <taxon>Cephaloboidea</taxon>
        <taxon>Cephalobidae</taxon>
        <taxon>Acrobeloides</taxon>
    </lineage>
</organism>
<dbReference type="Proteomes" id="UP000887540">
    <property type="component" value="Unplaced"/>
</dbReference>